<sequence length="147" mass="16947">MRCLWIFIVFGVLISCKKNDTMQNEQKRMIENYVNSYNNFDVEGMIRDLDQDIIFENYKGDTLDLKIEGLDGFIKQAESATSFFKERKQTITSWQFDTDLVRITIDYEGILAVDLPNGMKSGDTLQLKGVSEFTFKGNKISSIKDKS</sequence>
<organism evidence="2 3">
    <name type="scientific">Aquimarina spongiae</name>
    <dbReference type="NCBI Taxonomy" id="570521"/>
    <lineage>
        <taxon>Bacteria</taxon>
        <taxon>Pseudomonadati</taxon>
        <taxon>Bacteroidota</taxon>
        <taxon>Flavobacteriia</taxon>
        <taxon>Flavobacteriales</taxon>
        <taxon>Flavobacteriaceae</taxon>
        <taxon>Aquimarina</taxon>
    </lineage>
</organism>
<dbReference type="Proteomes" id="UP000184432">
    <property type="component" value="Unassembled WGS sequence"/>
</dbReference>
<proteinExistence type="predicted"/>
<protein>
    <submittedName>
        <fullName evidence="2">SnoaL-like domain</fullName>
    </submittedName>
</protein>
<dbReference type="InterPro" id="IPR032710">
    <property type="entry name" value="NTF2-like_dom_sf"/>
</dbReference>
<dbReference type="InterPro" id="IPR037401">
    <property type="entry name" value="SnoaL-like"/>
</dbReference>
<feature type="domain" description="SnoaL-like" evidence="1">
    <location>
        <begin position="30"/>
        <end position="142"/>
    </location>
</feature>
<dbReference type="PROSITE" id="PS51257">
    <property type="entry name" value="PROKAR_LIPOPROTEIN"/>
    <property type="match status" value="1"/>
</dbReference>
<gene>
    <name evidence="2" type="ORF">SAMN04488508_10830</name>
</gene>
<dbReference type="EMBL" id="FQYP01000008">
    <property type="protein sequence ID" value="SHJ37111.1"/>
    <property type="molecule type" value="Genomic_DNA"/>
</dbReference>
<dbReference type="AlphaFoldDB" id="A0A1M6IRK5"/>
<name>A0A1M6IRK5_9FLAO</name>
<dbReference type="Pfam" id="PF12680">
    <property type="entry name" value="SnoaL_2"/>
    <property type="match status" value="1"/>
</dbReference>
<evidence type="ECO:0000259" key="1">
    <source>
        <dbReference type="Pfam" id="PF12680"/>
    </source>
</evidence>
<dbReference type="STRING" id="570521.SAMN04488508_10830"/>
<dbReference type="Gene3D" id="3.10.450.50">
    <property type="match status" value="1"/>
</dbReference>
<dbReference type="SUPFAM" id="SSF54427">
    <property type="entry name" value="NTF2-like"/>
    <property type="match status" value="1"/>
</dbReference>
<accession>A0A1M6IRK5</accession>
<evidence type="ECO:0000313" key="3">
    <source>
        <dbReference type="Proteomes" id="UP000184432"/>
    </source>
</evidence>
<keyword evidence="3" id="KW-1185">Reference proteome</keyword>
<reference evidence="3" key="1">
    <citation type="submission" date="2016-11" db="EMBL/GenBank/DDBJ databases">
        <authorList>
            <person name="Varghese N."/>
            <person name="Submissions S."/>
        </authorList>
    </citation>
    <scope>NUCLEOTIDE SEQUENCE [LARGE SCALE GENOMIC DNA]</scope>
    <source>
        <strain evidence="3">DSM 22623</strain>
    </source>
</reference>
<evidence type="ECO:0000313" key="2">
    <source>
        <dbReference type="EMBL" id="SHJ37111.1"/>
    </source>
</evidence>